<organism evidence="2 3">
    <name type="scientific">Skermania pinensis</name>
    <dbReference type="NCBI Taxonomy" id="39122"/>
    <lineage>
        <taxon>Bacteria</taxon>
        <taxon>Bacillati</taxon>
        <taxon>Actinomycetota</taxon>
        <taxon>Actinomycetes</taxon>
        <taxon>Mycobacteriales</taxon>
        <taxon>Gordoniaceae</taxon>
        <taxon>Skermania</taxon>
    </lineage>
</organism>
<dbReference type="Pfam" id="PF14012">
    <property type="entry name" value="DUF4229"/>
    <property type="match status" value="1"/>
</dbReference>
<protein>
    <submittedName>
        <fullName evidence="2">DUF4229 domain-containing protein</fullName>
    </submittedName>
</protein>
<gene>
    <name evidence="2" type="ORF">KV203_03080</name>
</gene>
<name>A0ABX8SD98_9ACTN</name>
<keyword evidence="1" id="KW-1133">Transmembrane helix</keyword>
<evidence type="ECO:0000256" key="1">
    <source>
        <dbReference type="SAM" id="Phobius"/>
    </source>
</evidence>
<feature type="transmembrane region" description="Helical" evidence="1">
    <location>
        <begin position="46"/>
        <end position="69"/>
    </location>
</feature>
<dbReference type="EMBL" id="CP079105">
    <property type="protein sequence ID" value="QXQ14415.1"/>
    <property type="molecule type" value="Genomic_DNA"/>
</dbReference>
<reference evidence="2" key="1">
    <citation type="submission" date="2021-07" db="EMBL/GenBank/DDBJ databases">
        <title>Candidatus Kaistella beijingensis sp. nov. isolated from a municipal wastewater treatment plant is involved in sludge foaming.</title>
        <authorList>
            <person name="Song Y."/>
            <person name="Liu S.-J."/>
        </authorList>
    </citation>
    <scope>NUCLEOTIDE SEQUENCE</scope>
    <source>
        <strain evidence="2">DSM 43998</strain>
    </source>
</reference>
<accession>A0ABX8SD98</accession>
<keyword evidence="3" id="KW-1185">Reference proteome</keyword>
<dbReference type="InterPro" id="IPR025323">
    <property type="entry name" value="DUF4229"/>
</dbReference>
<feature type="transmembrane region" description="Helical" evidence="1">
    <location>
        <begin position="20"/>
        <end position="40"/>
    </location>
</feature>
<keyword evidence="1" id="KW-0472">Membrane</keyword>
<proteinExistence type="predicted"/>
<dbReference type="RefSeq" id="WP_066467090.1">
    <property type="nucleotide sequence ID" value="NZ_CBCRUZ010000003.1"/>
</dbReference>
<sequence>MSETSSAPPAAGRRLAVDLALYTVARLGLVVVLTALIVGITHLFGVAVPLIVALLFAVLLALPLSMVLFRSLRARVNESIARVDERRRHDKADLRAKLRGEGPPA</sequence>
<evidence type="ECO:0000313" key="2">
    <source>
        <dbReference type="EMBL" id="QXQ14415.1"/>
    </source>
</evidence>
<keyword evidence="1" id="KW-0812">Transmembrane</keyword>
<evidence type="ECO:0000313" key="3">
    <source>
        <dbReference type="Proteomes" id="UP000887023"/>
    </source>
</evidence>
<dbReference type="Proteomes" id="UP000887023">
    <property type="component" value="Chromosome"/>
</dbReference>